<evidence type="ECO:0000256" key="1">
    <source>
        <dbReference type="SAM" id="MobiDB-lite"/>
    </source>
</evidence>
<keyword evidence="3" id="KW-1185">Reference proteome</keyword>
<proteinExistence type="predicted"/>
<feature type="compositionally biased region" description="Low complexity" evidence="1">
    <location>
        <begin position="1"/>
        <end position="17"/>
    </location>
</feature>
<dbReference type="EMBL" id="JAKWBI020000052">
    <property type="protein sequence ID" value="KAJ2904505.1"/>
    <property type="molecule type" value="Genomic_DNA"/>
</dbReference>
<reference evidence="2" key="1">
    <citation type="submission" date="2022-07" db="EMBL/GenBank/DDBJ databases">
        <title>Draft genome sequence of Zalerion maritima ATCC 34329, a (micro)plastics degrading marine fungus.</title>
        <authorList>
            <person name="Paco A."/>
            <person name="Goncalves M.F.M."/>
            <person name="Rocha-Santos T.A.P."/>
            <person name="Alves A."/>
        </authorList>
    </citation>
    <scope>NUCLEOTIDE SEQUENCE</scope>
    <source>
        <strain evidence="2">ATCC 34329</strain>
    </source>
</reference>
<dbReference type="AlphaFoldDB" id="A0AAD5RUN4"/>
<evidence type="ECO:0000313" key="2">
    <source>
        <dbReference type="EMBL" id="KAJ2904505.1"/>
    </source>
</evidence>
<dbReference type="Proteomes" id="UP001201980">
    <property type="component" value="Unassembled WGS sequence"/>
</dbReference>
<organism evidence="2 3">
    <name type="scientific">Zalerion maritima</name>
    <dbReference type="NCBI Taxonomy" id="339359"/>
    <lineage>
        <taxon>Eukaryota</taxon>
        <taxon>Fungi</taxon>
        <taxon>Dikarya</taxon>
        <taxon>Ascomycota</taxon>
        <taxon>Pezizomycotina</taxon>
        <taxon>Sordariomycetes</taxon>
        <taxon>Lulworthiomycetidae</taxon>
        <taxon>Lulworthiales</taxon>
        <taxon>Lulworthiaceae</taxon>
        <taxon>Zalerion</taxon>
    </lineage>
</organism>
<evidence type="ECO:0000313" key="3">
    <source>
        <dbReference type="Proteomes" id="UP001201980"/>
    </source>
</evidence>
<accession>A0AAD5RUN4</accession>
<name>A0AAD5RUN4_9PEZI</name>
<gene>
    <name evidence="2" type="ORF">MKZ38_007948</name>
</gene>
<sequence length="383" mass="43708">MFSRAPTRPSASSPYPARESRSFQRESLTFNFPPKQSNINMAQTGPLVSDVEAQERDVANLQDPHRAILTRAILNILSTPIARTTYGQIMDGLPLAKVASDSYEGIISCGHPLLDQHHELSPDVLDRLDELYSNFDPGTLRISSALLSAFQAASPGSRAFHIHLIELVARSVHQIAVLLFKQGPVRPENDGLLSWRPSEDEMSILYPLGFPPTFFLHHWYRDYNQYPNGVADGAAYWAESRILGGVVLFDRRTPGSAEDVKPNAIYFHSDKRDVTYRIYCLLDSQKQQLLEFLLSDATPPECPLPLHGTKENRDRVDPEEPINETGIYRDKWERRVRPEQEGDVRLRDVVDDFNYLSYDDWADARYRGMVMRDRRELGEHLGW</sequence>
<comment type="caution">
    <text evidence="2">The sequence shown here is derived from an EMBL/GenBank/DDBJ whole genome shotgun (WGS) entry which is preliminary data.</text>
</comment>
<protein>
    <submittedName>
        <fullName evidence="2">Uncharacterized protein</fullName>
    </submittedName>
</protein>
<feature type="region of interest" description="Disordered" evidence="1">
    <location>
        <begin position="1"/>
        <end position="24"/>
    </location>
</feature>